<feature type="compositionally biased region" description="Polar residues" evidence="5">
    <location>
        <begin position="316"/>
        <end position="326"/>
    </location>
</feature>
<dbReference type="SUPFAM" id="SSF144091">
    <property type="entry name" value="Rhomboid-like"/>
    <property type="match status" value="1"/>
</dbReference>
<dbReference type="RefSeq" id="XP_032057033.1">
    <property type="nucleotide sequence ID" value="XM_032201142.1"/>
</dbReference>
<feature type="region of interest" description="Disordered" evidence="5">
    <location>
        <begin position="1"/>
        <end position="78"/>
    </location>
</feature>
<dbReference type="Pfam" id="PF01694">
    <property type="entry name" value="Rhomboid"/>
    <property type="match status" value="1"/>
</dbReference>
<feature type="compositionally biased region" description="Basic residues" evidence="5">
    <location>
        <begin position="14"/>
        <end position="27"/>
    </location>
</feature>
<dbReference type="Proteomes" id="UP000504639">
    <property type="component" value="Chromosome 20"/>
</dbReference>
<feature type="compositionally biased region" description="Low complexity" evidence="5">
    <location>
        <begin position="338"/>
        <end position="348"/>
    </location>
</feature>
<evidence type="ECO:0000256" key="3">
    <source>
        <dbReference type="ARBA" id="ARBA00022989"/>
    </source>
</evidence>
<keyword evidence="3 6" id="KW-1133">Transmembrane helix</keyword>
<dbReference type="KEGG" id="aful:116497406"/>
<dbReference type="AlphaFoldDB" id="A0A6J3E6E3"/>
<evidence type="ECO:0000256" key="5">
    <source>
        <dbReference type="SAM" id="MobiDB-lite"/>
    </source>
</evidence>
<evidence type="ECO:0000256" key="1">
    <source>
        <dbReference type="ARBA" id="ARBA00004141"/>
    </source>
</evidence>
<dbReference type="GeneID" id="116497406"/>
<accession>A0A6J3E6E3</accession>
<dbReference type="PANTHER" id="PTHR43066:SF13">
    <property type="entry name" value="RHOMBOID DOMAIN-CONTAINING PROTEIN 2"/>
    <property type="match status" value="1"/>
</dbReference>
<evidence type="ECO:0000259" key="7">
    <source>
        <dbReference type="Pfam" id="PF01694"/>
    </source>
</evidence>
<sequence length="429" mass="45756">MATEGPPRLASPWQRRRPSGGGRKRGGARQDGGGAAVASGRQRAHPAADPRRLRARAAAGRGRHRRHPRDPPEGGGRNESSFWWLKQTPRCPCRCDVLLCSVHRLLTYVFSYDDLISLSCGAVLVWYFAGSFEKNVGTAKHCFLTVLFALLSALLYLLLAAVVSRVVEVEDPRGFMPVAFAMLGVSTTRSRMRRALLLGVRVPVVLVPWFLLCVAWFIPCSSLLGNICGLLVGEAYGLGYCFCLDIPESVSSKLDRLFPFTLLKRVPGLRYIPGASAERRASESVKITPPPGAYPTQSSCSSSPPALPTFPPQHPAAQSQGFQHSCTPGHGPTGGHAGAQHSSAAGHGLPSSPSQSRGAFGDFYPQTHAGASPGQFCQPGKFSIPQHVCPPGLQAPVGPEPLAGDQQAPGHPAAPAPLVPAEFSRIQVY</sequence>
<dbReference type="PANTHER" id="PTHR43066">
    <property type="entry name" value="RHOMBOID-RELATED PROTEIN"/>
    <property type="match status" value="1"/>
</dbReference>
<name>A0A6J3E6E3_AYTFU</name>
<feature type="compositionally biased region" description="Polar residues" evidence="5">
    <location>
        <begin position="295"/>
        <end position="304"/>
    </location>
</feature>
<feature type="region of interest" description="Disordered" evidence="5">
    <location>
        <begin position="280"/>
        <end position="377"/>
    </location>
</feature>
<feature type="transmembrane region" description="Helical" evidence="6">
    <location>
        <begin position="141"/>
        <end position="162"/>
    </location>
</feature>
<evidence type="ECO:0000256" key="2">
    <source>
        <dbReference type="ARBA" id="ARBA00022692"/>
    </source>
</evidence>
<feature type="domain" description="Peptidase S54 rhomboid" evidence="7">
    <location>
        <begin position="101"/>
        <end position="240"/>
    </location>
</feature>
<feature type="transmembrane region" description="Helical" evidence="6">
    <location>
        <begin position="198"/>
        <end position="218"/>
    </location>
</feature>
<dbReference type="InterPro" id="IPR022764">
    <property type="entry name" value="Peptidase_S54_rhomboid_dom"/>
</dbReference>
<reference evidence="9" key="1">
    <citation type="submission" date="2025-08" db="UniProtKB">
        <authorList>
            <consortium name="RefSeq"/>
        </authorList>
    </citation>
    <scope>IDENTIFICATION</scope>
    <source>
        <tissue evidence="9">Lung</tissue>
    </source>
</reference>
<feature type="compositionally biased region" description="Pro residues" evidence="5">
    <location>
        <begin position="305"/>
        <end position="314"/>
    </location>
</feature>
<dbReference type="Gene3D" id="1.20.1540.10">
    <property type="entry name" value="Rhomboid-like"/>
    <property type="match status" value="1"/>
</dbReference>
<comment type="subcellular location">
    <subcellularLocation>
        <location evidence="1">Membrane</location>
        <topology evidence="1">Multi-pass membrane protein</topology>
    </subcellularLocation>
</comment>
<feature type="transmembrane region" description="Helical" evidence="6">
    <location>
        <begin position="105"/>
        <end position="129"/>
    </location>
</feature>
<evidence type="ECO:0000313" key="8">
    <source>
        <dbReference type="Proteomes" id="UP000504639"/>
    </source>
</evidence>
<keyword evidence="8" id="KW-1185">Reference proteome</keyword>
<protein>
    <submittedName>
        <fullName evidence="9">Rhomboid domain-containing protein 2</fullName>
    </submittedName>
</protein>
<evidence type="ECO:0000256" key="6">
    <source>
        <dbReference type="SAM" id="Phobius"/>
    </source>
</evidence>
<dbReference type="GO" id="GO:0016020">
    <property type="term" value="C:membrane"/>
    <property type="evidence" value="ECO:0007669"/>
    <property type="project" value="UniProtKB-SubCell"/>
</dbReference>
<dbReference type="CTD" id="57414"/>
<organism evidence="8 9">
    <name type="scientific">Aythya fuligula</name>
    <name type="common">Tufted duck</name>
    <name type="synonym">Anas fuligula</name>
    <dbReference type="NCBI Taxonomy" id="219594"/>
    <lineage>
        <taxon>Eukaryota</taxon>
        <taxon>Metazoa</taxon>
        <taxon>Chordata</taxon>
        <taxon>Craniata</taxon>
        <taxon>Vertebrata</taxon>
        <taxon>Euteleostomi</taxon>
        <taxon>Archelosauria</taxon>
        <taxon>Archosauria</taxon>
        <taxon>Dinosauria</taxon>
        <taxon>Saurischia</taxon>
        <taxon>Theropoda</taxon>
        <taxon>Coelurosauria</taxon>
        <taxon>Aves</taxon>
        <taxon>Neognathae</taxon>
        <taxon>Galloanserae</taxon>
        <taxon>Anseriformes</taxon>
        <taxon>Anatidae</taxon>
        <taxon>Aythyinae</taxon>
        <taxon>Aythya</taxon>
    </lineage>
</organism>
<evidence type="ECO:0000313" key="9">
    <source>
        <dbReference type="RefSeq" id="XP_032057033.1"/>
    </source>
</evidence>
<evidence type="ECO:0000256" key="4">
    <source>
        <dbReference type="ARBA" id="ARBA00023136"/>
    </source>
</evidence>
<keyword evidence="4 6" id="KW-0472">Membrane</keyword>
<dbReference type="InParanoid" id="A0A6J3E6E3"/>
<gene>
    <name evidence="9" type="primary">RHBDD2</name>
</gene>
<dbReference type="InterPro" id="IPR035952">
    <property type="entry name" value="Rhomboid-like_sf"/>
</dbReference>
<dbReference type="GO" id="GO:0004252">
    <property type="term" value="F:serine-type endopeptidase activity"/>
    <property type="evidence" value="ECO:0007669"/>
    <property type="project" value="InterPro"/>
</dbReference>
<feature type="region of interest" description="Disordered" evidence="5">
    <location>
        <begin position="395"/>
        <end position="417"/>
    </location>
</feature>
<proteinExistence type="predicted"/>
<keyword evidence="2 6" id="KW-0812">Transmembrane</keyword>